<sequence>MHEVGEPLDIALAQLGPIEADAGLKDLGTRSGWQLSGLVIALVPRGAEWPLPASGDAEEAFEGAPGRGQPDWNAACWEVSPGAAQERGDFTAAA</sequence>
<protein>
    <submittedName>
        <fullName evidence="1">Uncharacterized protein</fullName>
    </submittedName>
</protein>
<dbReference type="Proteomes" id="UP001066276">
    <property type="component" value="Chromosome 5"/>
</dbReference>
<comment type="caution">
    <text evidence="1">The sequence shown here is derived from an EMBL/GenBank/DDBJ whole genome shotgun (WGS) entry which is preliminary data.</text>
</comment>
<organism evidence="1 2">
    <name type="scientific">Pleurodeles waltl</name>
    <name type="common">Iberian ribbed newt</name>
    <dbReference type="NCBI Taxonomy" id="8319"/>
    <lineage>
        <taxon>Eukaryota</taxon>
        <taxon>Metazoa</taxon>
        <taxon>Chordata</taxon>
        <taxon>Craniata</taxon>
        <taxon>Vertebrata</taxon>
        <taxon>Euteleostomi</taxon>
        <taxon>Amphibia</taxon>
        <taxon>Batrachia</taxon>
        <taxon>Caudata</taxon>
        <taxon>Salamandroidea</taxon>
        <taxon>Salamandridae</taxon>
        <taxon>Pleurodelinae</taxon>
        <taxon>Pleurodeles</taxon>
    </lineage>
</organism>
<accession>A0AAV7RBS2</accession>
<keyword evidence="2" id="KW-1185">Reference proteome</keyword>
<proteinExistence type="predicted"/>
<dbReference type="EMBL" id="JANPWB010000009">
    <property type="protein sequence ID" value="KAJ1150132.1"/>
    <property type="molecule type" value="Genomic_DNA"/>
</dbReference>
<name>A0AAV7RBS2_PLEWA</name>
<evidence type="ECO:0000313" key="1">
    <source>
        <dbReference type="EMBL" id="KAJ1150132.1"/>
    </source>
</evidence>
<reference evidence="1" key="1">
    <citation type="journal article" date="2022" name="bioRxiv">
        <title>Sequencing and chromosome-scale assembly of the giantPleurodeles waltlgenome.</title>
        <authorList>
            <person name="Brown T."/>
            <person name="Elewa A."/>
            <person name="Iarovenko S."/>
            <person name="Subramanian E."/>
            <person name="Araus A.J."/>
            <person name="Petzold A."/>
            <person name="Susuki M."/>
            <person name="Suzuki K.-i.T."/>
            <person name="Hayashi T."/>
            <person name="Toyoda A."/>
            <person name="Oliveira C."/>
            <person name="Osipova E."/>
            <person name="Leigh N.D."/>
            <person name="Simon A."/>
            <person name="Yun M.H."/>
        </authorList>
    </citation>
    <scope>NUCLEOTIDE SEQUENCE</scope>
    <source>
        <strain evidence="1">20211129_DDA</strain>
        <tissue evidence="1">Liver</tissue>
    </source>
</reference>
<gene>
    <name evidence="1" type="ORF">NDU88_002930</name>
</gene>
<dbReference type="AlphaFoldDB" id="A0AAV7RBS2"/>
<evidence type="ECO:0000313" key="2">
    <source>
        <dbReference type="Proteomes" id="UP001066276"/>
    </source>
</evidence>